<protein>
    <recommendedName>
        <fullName evidence="11 12">DNA repair protein RadA</fullName>
    </recommendedName>
</protein>
<dbReference type="NCBIfam" id="TIGR00416">
    <property type="entry name" value="sms"/>
    <property type="match status" value="1"/>
</dbReference>
<feature type="binding site" evidence="11">
    <location>
        <begin position="97"/>
        <end position="104"/>
    </location>
    <ligand>
        <name>ATP</name>
        <dbReference type="ChEBI" id="CHEBI:30616"/>
    </ligand>
</feature>
<keyword evidence="4 13" id="KW-0863">Zinc-finger</keyword>
<dbReference type="HAMAP" id="MF_01498">
    <property type="entry name" value="RadA_bact"/>
    <property type="match status" value="1"/>
</dbReference>
<feature type="region of interest" description="Lon-protease-like" evidence="11">
    <location>
        <begin position="352"/>
        <end position="462"/>
    </location>
</feature>
<dbReference type="Pfam" id="PF13541">
    <property type="entry name" value="ChlI"/>
    <property type="match status" value="1"/>
</dbReference>
<evidence type="ECO:0000256" key="6">
    <source>
        <dbReference type="ARBA" id="ARBA00022833"/>
    </source>
</evidence>
<keyword evidence="10 11" id="KW-0234">DNA repair</keyword>
<dbReference type="Gene3D" id="3.40.50.300">
    <property type="entry name" value="P-loop containing nucleotide triphosphate hydrolases"/>
    <property type="match status" value="1"/>
</dbReference>
<evidence type="ECO:0000313" key="16">
    <source>
        <dbReference type="Proteomes" id="UP000612893"/>
    </source>
</evidence>
<dbReference type="GO" id="GO:0016787">
    <property type="term" value="F:hydrolase activity"/>
    <property type="evidence" value="ECO:0007669"/>
    <property type="project" value="UniProtKB-KW"/>
</dbReference>
<comment type="similarity">
    <text evidence="11 13">Belongs to the RecA family. RadA subfamily.</text>
</comment>
<keyword evidence="9 11" id="KW-0238">DNA-binding</keyword>
<evidence type="ECO:0000256" key="11">
    <source>
        <dbReference type="HAMAP-Rule" id="MF_01498"/>
    </source>
</evidence>
<feature type="domain" description="RecA family profile 1" evidence="14">
    <location>
        <begin position="68"/>
        <end position="217"/>
    </location>
</feature>
<feature type="short sequence motif" description="RadA KNRFG motif" evidence="11">
    <location>
        <begin position="254"/>
        <end position="258"/>
    </location>
</feature>
<evidence type="ECO:0000259" key="14">
    <source>
        <dbReference type="PROSITE" id="PS50162"/>
    </source>
</evidence>
<evidence type="ECO:0000256" key="3">
    <source>
        <dbReference type="ARBA" id="ARBA00022763"/>
    </source>
</evidence>
<keyword evidence="7 11" id="KW-0067">ATP-binding</keyword>
<keyword evidence="2 11" id="KW-0547">Nucleotide-binding</keyword>
<dbReference type="CDD" id="cd01121">
    <property type="entry name" value="RadA_SMS_N"/>
    <property type="match status" value="1"/>
</dbReference>
<evidence type="ECO:0000256" key="2">
    <source>
        <dbReference type="ARBA" id="ARBA00022741"/>
    </source>
</evidence>
<keyword evidence="3 11" id="KW-0227">DNA damage</keyword>
<keyword evidence="5" id="KW-0378">Hydrolase</keyword>
<dbReference type="InterPro" id="IPR041166">
    <property type="entry name" value="Rubredoxin_2"/>
</dbReference>
<dbReference type="PROSITE" id="PS50162">
    <property type="entry name" value="RECA_2"/>
    <property type="match status" value="1"/>
</dbReference>
<keyword evidence="8 11" id="KW-0346">Stress response</keyword>
<comment type="caution">
    <text evidence="15">The sequence shown here is derived from an EMBL/GenBank/DDBJ whole genome shotgun (WGS) entry which is preliminary data.</text>
</comment>
<comment type="function">
    <text evidence="13">DNA-dependent ATPase involved in processing of recombination intermediates, plays a role in repairing DNA breaks. Stimulates the branch migration of RecA-mediated strand transfer reactions, allowing the 3' invading strand to extend heteroduplex DNA faster. Binds ssDNA in the presence of ADP but not other nucleotides, has ATPase activity that is stimulated by ssDNA and various branched DNA structures, but inhibited by SSB. Does not have RecA's homology-searching function.</text>
</comment>
<evidence type="ECO:0000313" key="15">
    <source>
        <dbReference type="EMBL" id="MBJ7599373.1"/>
    </source>
</evidence>
<dbReference type="EMBL" id="JAEKNR010000149">
    <property type="protein sequence ID" value="MBJ7599373.1"/>
    <property type="molecule type" value="Genomic_DNA"/>
</dbReference>
<reference evidence="15" key="1">
    <citation type="submission" date="2020-10" db="EMBL/GenBank/DDBJ databases">
        <title>Ca. Dormibacterota MAGs.</title>
        <authorList>
            <person name="Montgomery K."/>
        </authorList>
    </citation>
    <scope>NUCLEOTIDE SEQUENCE [LARGE SCALE GENOMIC DNA]</scope>
    <source>
        <strain evidence="15">SC8812_S17_10</strain>
    </source>
</reference>
<dbReference type="PANTHER" id="PTHR32472">
    <property type="entry name" value="DNA REPAIR PROTEIN RADA"/>
    <property type="match status" value="1"/>
</dbReference>
<dbReference type="AlphaFoldDB" id="A0A934N9U4"/>
<comment type="domain">
    <text evidence="11">The middle region has homology to RecA with ATPase motifs including the RadA KNRFG motif, while the C-terminus is homologous to Lon protease.</text>
</comment>
<evidence type="ECO:0000256" key="4">
    <source>
        <dbReference type="ARBA" id="ARBA00022771"/>
    </source>
</evidence>
<sequence length="462" mass="49242">MPRPTLVFVCRECGGESIRWAGQCPHCRAWNTLEEFQATHSSREDRRPGRSGAAPAVALPITEVDVDAAPRLVLGWEELNRVLGGGVVPGSLVLVGGEPGVGKSTLLMHLAGQSAAAAGRVLYVSGEESAQQVGLRARRLGLARPELLMLAETDLDVVVATIDRESPVLVIVDSIQTVSDPSVEATPGSVSQVRGAAARLMRLAKDSGVPIFLVGHVTKEGAIAGPRVLEHMVDTVLYLEGERGQEVRILRATKNRFGSTEEIGLFAMTEQGMEELKDPSATLMGDLRSVPGAVVLAAMEGTRPLLVEVQSLVTRTAFGMPRRVSNGIDINRLHMIVAIAEKRARMALGNSDVFVNLAGGVRVNEPAADLGLALSLAGNLRDRALAAGTLVVGELGLAGEVRRVGRLDRRLQEAHRRGLNRAIVPAGQNPRVEGMELVEVRELNEAIEVAFPARETSSAIMV</sequence>
<dbReference type="GO" id="GO:0008270">
    <property type="term" value="F:zinc ion binding"/>
    <property type="evidence" value="ECO:0007669"/>
    <property type="project" value="UniProtKB-KW"/>
</dbReference>
<evidence type="ECO:0000256" key="9">
    <source>
        <dbReference type="ARBA" id="ARBA00023125"/>
    </source>
</evidence>
<evidence type="ECO:0000256" key="12">
    <source>
        <dbReference type="NCBIfam" id="TIGR00416"/>
    </source>
</evidence>
<dbReference type="PANTHER" id="PTHR32472:SF10">
    <property type="entry name" value="DNA REPAIR PROTEIN RADA-LIKE PROTEIN"/>
    <property type="match status" value="1"/>
</dbReference>
<comment type="function">
    <text evidence="11">Plays a role in repairing double-strand DNA breaks, probably involving stabilizing or processing branched DNA or blocked replication forks.</text>
</comment>
<dbReference type="SMART" id="SM00382">
    <property type="entry name" value="AAA"/>
    <property type="match status" value="1"/>
</dbReference>
<dbReference type="InterPro" id="IPR003593">
    <property type="entry name" value="AAA+_ATPase"/>
</dbReference>
<dbReference type="InterPro" id="IPR020588">
    <property type="entry name" value="RecA_ATP-bd"/>
</dbReference>
<dbReference type="SUPFAM" id="SSF54211">
    <property type="entry name" value="Ribosomal protein S5 domain 2-like"/>
    <property type="match status" value="1"/>
</dbReference>
<evidence type="ECO:0000256" key="10">
    <source>
        <dbReference type="ARBA" id="ARBA00023204"/>
    </source>
</evidence>
<dbReference type="GO" id="GO:0005524">
    <property type="term" value="F:ATP binding"/>
    <property type="evidence" value="ECO:0007669"/>
    <property type="project" value="UniProtKB-UniRule"/>
</dbReference>
<dbReference type="InterPro" id="IPR020568">
    <property type="entry name" value="Ribosomal_Su5_D2-typ_SF"/>
</dbReference>
<accession>A0A934N9U4</accession>
<proteinExistence type="inferred from homology"/>
<dbReference type="Gene3D" id="3.30.230.10">
    <property type="match status" value="1"/>
</dbReference>
<dbReference type="InterPro" id="IPR027417">
    <property type="entry name" value="P-loop_NTPase"/>
</dbReference>
<dbReference type="PRINTS" id="PR01874">
    <property type="entry name" value="DNAREPAIRADA"/>
</dbReference>
<evidence type="ECO:0000256" key="1">
    <source>
        <dbReference type="ARBA" id="ARBA00022723"/>
    </source>
</evidence>
<keyword evidence="6 13" id="KW-0862">Zinc</keyword>
<dbReference type="GO" id="GO:0000725">
    <property type="term" value="P:recombinational repair"/>
    <property type="evidence" value="ECO:0007669"/>
    <property type="project" value="UniProtKB-UniRule"/>
</dbReference>
<name>A0A934N9U4_9BACT</name>
<dbReference type="RefSeq" id="WP_338202866.1">
    <property type="nucleotide sequence ID" value="NZ_JAEKNR010000149.1"/>
</dbReference>
<evidence type="ECO:0000256" key="7">
    <source>
        <dbReference type="ARBA" id="ARBA00022840"/>
    </source>
</evidence>
<evidence type="ECO:0000256" key="13">
    <source>
        <dbReference type="RuleBase" id="RU003555"/>
    </source>
</evidence>
<evidence type="ECO:0000256" key="5">
    <source>
        <dbReference type="ARBA" id="ARBA00022801"/>
    </source>
</evidence>
<evidence type="ECO:0000256" key="8">
    <source>
        <dbReference type="ARBA" id="ARBA00023016"/>
    </source>
</evidence>
<keyword evidence="1 11" id="KW-0479">Metal-binding</keyword>
<dbReference type="Proteomes" id="UP000612893">
    <property type="component" value="Unassembled WGS sequence"/>
</dbReference>
<gene>
    <name evidence="11 15" type="primary">radA</name>
    <name evidence="15" type="ORF">JF922_15015</name>
</gene>
<dbReference type="InterPro" id="IPR004504">
    <property type="entry name" value="DNA_repair_RadA"/>
</dbReference>
<dbReference type="GO" id="GO:0003677">
    <property type="term" value="F:DNA binding"/>
    <property type="evidence" value="ECO:0007669"/>
    <property type="project" value="UniProtKB-KW"/>
</dbReference>
<dbReference type="Pfam" id="PF13481">
    <property type="entry name" value="AAA_25"/>
    <property type="match status" value="1"/>
</dbReference>
<organism evidence="15 16">
    <name type="scientific">Candidatus Nephthysia bennettiae</name>
    <dbReference type="NCBI Taxonomy" id="3127016"/>
    <lineage>
        <taxon>Bacteria</taxon>
        <taxon>Bacillati</taxon>
        <taxon>Candidatus Dormiibacterota</taxon>
        <taxon>Candidatus Dormibacteria</taxon>
        <taxon>Candidatus Dormibacterales</taxon>
        <taxon>Candidatus Dormibacteraceae</taxon>
        <taxon>Candidatus Nephthysia</taxon>
    </lineage>
</organism>
<keyword evidence="16" id="KW-1185">Reference proteome</keyword>
<dbReference type="InterPro" id="IPR014721">
    <property type="entry name" value="Ribsml_uS5_D2-typ_fold_subgr"/>
</dbReference>
<dbReference type="Pfam" id="PF18073">
    <property type="entry name" value="Zn_ribbon_LapB"/>
    <property type="match status" value="1"/>
</dbReference>
<dbReference type="SUPFAM" id="SSF52540">
    <property type="entry name" value="P-loop containing nucleoside triphosphate hydrolases"/>
    <property type="match status" value="1"/>
</dbReference>
<dbReference type="FunFam" id="3.40.50.300:FF:000050">
    <property type="entry name" value="DNA repair protein RadA"/>
    <property type="match status" value="1"/>
</dbReference>